<dbReference type="Proteomes" id="UP000298663">
    <property type="component" value="Unassembled WGS sequence"/>
</dbReference>
<gene>
    <name evidence="2" type="ORF">L596_016644</name>
</gene>
<organism evidence="2 3">
    <name type="scientific">Steinernema carpocapsae</name>
    <name type="common">Entomopathogenic nematode</name>
    <dbReference type="NCBI Taxonomy" id="34508"/>
    <lineage>
        <taxon>Eukaryota</taxon>
        <taxon>Metazoa</taxon>
        <taxon>Ecdysozoa</taxon>
        <taxon>Nematoda</taxon>
        <taxon>Chromadorea</taxon>
        <taxon>Rhabditida</taxon>
        <taxon>Tylenchina</taxon>
        <taxon>Panagrolaimomorpha</taxon>
        <taxon>Strongyloidoidea</taxon>
        <taxon>Steinernematidae</taxon>
        <taxon>Steinernema</taxon>
    </lineage>
</organism>
<sequence length="80" mass="8496">MSCSATETSARSSTPPASTLSRTSKENLKGFNGTIVLPPVQGMIAGIIKGTWKVQVKLVSHGQTIANVKAPSNEEWIQVE</sequence>
<accession>A0A4U5NJI6</accession>
<comment type="caution">
    <text evidence="2">The sequence shown here is derived from an EMBL/GenBank/DDBJ whole genome shotgun (WGS) entry which is preliminary data.</text>
</comment>
<reference evidence="2 3" key="1">
    <citation type="journal article" date="2015" name="Genome Biol.">
        <title>Comparative genomics of Steinernema reveals deeply conserved gene regulatory networks.</title>
        <authorList>
            <person name="Dillman A.R."/>
            <person name="Macchietto M."/>
            <person name="Porter C.F."/>
            <person name="Rogers A."/>
            <person name="Williams B."/>
            <person name="Antoshechkin I."/>
            <person name="Lee M.M."/>
            <person name="Goodwin Z."/>
            <person name="Lu X."/>
            <person name="Lewis E.E."/>
            <person name="Goodrich-Blair H."/>
            <person name="Stock S.P."/>
            <person name="Adams B.J."/>
            <person name="Sternberg P.W."/>
            <person name="Mortazavi A."/>
        </authorList>
    </citation>
    <scope>NUCLEOTIDE SEQUENCE [LARGE SCALE GENOMIC DNA]</scope>
    <source>
        <strain evidence="2 3">ALL</strain>
    </source>
</reference>
<name>A0A4U5NJI6_STECR</name>
<keyword evidence="3" id="KW-1185">Reference proteome</keyword>
<dbReference type="EMBL" id="AZBU02000004">
    <property type="protein sequence ID" value="TKR82980.1"/>
    <property type="molecule type" value="Genomic_DNA"/>
</dbReference>
<protein>
    <submittedName>
        <fullName evidence="2">Uncharacterized protein</fullName>
    </submittedName>
</protein>
<proteinExistence type="predicted"/>
<dbReference type="AlphaFoldDB" id="A0A4U5NJI6"/>
<evidence type="ECO:0000256" key="1">
    <source>
        <dbReference type="SAM" id="MobiDB-lite"/>
    </source>
</evidence>
<evidence type="ECO:0000313" key="2">
    <source>
        <dbReference type="EMBL" id="TKR82980.1"/>
    </source>
</evidence>
<reference evidence="2 3" key="2">
    <citation type="journal article" date="2019" name="G3 (Bethesda)">
        <title>Hybrid Assembly of the Genome of the Entomopathogenic Nematode Steinernema carpocapsae Identifies the X-Chromosome.</title>
        <authorList>
            <person name="Serra L."/>
            <person name="Macchietto M."/>
            <person name="Macias-Munoz A."/>
            <person name="McGill C.J."/>
            <person name="Rodriguez I.M."/>
            <person name="Rodriguez B."/>
            <person name="Murad R."/>
            <person name="Mortazavi A."/>
        </authorList>
    </citation>
    <scope>NUCLEOTIDE SEQUENCE [LARGE SCALE GENOMIC DNA]</scope>
    <source>
        <strain evidence="2 3">ALL</strain>
    </source>
</reference>
<feature type="region of interest" description="Disordered" evidence="1">
    <location>
        <begin position="1"/>
        <end position="25"/>
    </location>
</feature>
<dbReference type="OrthoDB" id="5836370at2759"/>
<feature type="compositionally biased region" description="Low complexity" evidence="1">
    <location>
        <begin position="1"/>
        <end position="22"/>
    </location>
</feature>
<evidence type="ECO:0000313" key="3">
    <source>
        <dbReference type="Proteomes" id="UP000298663"/>
    </source>
</evidence>